<dbReference type="SMART" id="SM00184">
    <property type="entry name" value="RING"/>
    <property type="match status" value="1"/>
</dbReference>
<keyword evidence="7" id="KW-0862">Zinc</keyword>
<name>A0A803QD65_CANSA</name>
<sequence length="525" mass="57730">MGQRNMLCINQMIEMDQQGQGGYFYPGPAINLGHTPNFQQPNVHTMETASRSSSNFDNQYAPERYDNGVFYGMTQYNGVQHHHHRNLDLNVAAPANVYYTFMPPSSGGGVIPVPLNHSTSDQMQASSSNYGVGGGGGNGISTDEYGRTNHFIDGARGGPCKRKLPEVVPGNYQHFNASATSSSSVPPLNARYPGGVAVSDPSPFPPPQYIGNGVQPIMEVGPQNGSRNRLVAAGMECAVMHDHNNHNHLAQGNYAGQHFQPPSGIWLEQHLSNNSGDGSAQAWNQAPNLSLMHGSNLGYHEAAANTRNSQSVRQPPSVNHHHHTHHALPPPMMGPRNSNSTAASHRFSANSSRSNTTAPPTGIRIYRPHRGVTPDNNALRQQHLPHLRFLHADEVAILELPDLYEVGEFPDHHSDMRLDIEDMSYEELLALGERIGNVNTGLSEDAITSQLKTKPYLSSRMRLNLEEADCQYKEDDCCIICQDEYKNLEKIGILNCGHEYHAECLKRWLLIKNVCPVCKSEALST</sequence>
<dbReference type="PANTHER" id="PTHR22937">
    <property type="entry name" value="E3 UBIQUITIN-PROTEIN LIGASE RNF165"/>
    <property type="match status" value="1"/>
</dbReference>
<dbReference type="EnsemblPlants" id="evm.model.09.104">
    <property type="protein sequence ID" value="cds.evm.model.09.104"/>
    <property type="gene ID" value="evm.TU.09.104"/>
</dbReference>
<dbReference type="Gramene" id="evm.model.09.104">
    <property type="protein sequence ID" value="cds.evm.model.09.104"/>
    <property type="gene ID" value="evm.TU.09.104"/>
</dbReference>
<keyword evidence="6" id="KW-0833">Ubl conjugation pathway</keyword>
<evidence type="ECO:0000313" key="12">
    <source>
        <dbReference type="Proteomes" id="UP000596661"/>
    </source>
</evidence>
<dbReference type="EMBL" id="UZAU01000718">
    <property type="status" value="NOT_ANNOTATED_CDS"/>
    <property type="molecule type" value="Genomic_DNA"/>
</dbReference>
<evidence type="ECO:0000256" key="9">
    <source>
        <dbReference type="SAM" id="MobiDB-lite"/>
    </source>
</evidence>
<feature type="region of interest" description="Disordered" evidence="9">
    <location>
        <begin position="304"/>
        <end position="367"/>
    </location>
</feature>
<evidence type="ECO:0000259" key="10">
    <source>
        <dbReference type="PROSITE" id="PS50089"/>
    </source>
</evidence>
<dbReference type="AlphaFoldDB" id="A0A803QD65"/>
<dbReference type="EC" id="2.3.2.27" evidence="2"/>
<evidence type="ECO:0000256" key="1">
    <source>
        <dbReference type="ARBA" id="ARBA00000900"/>
    </source>
</evidence>
<dbReference type="InterPro" id="IPR045191">
    <property type="entry name" value="MBR1/2-like"/>
</dbReference>
<keyword evidence="5 8" id="KW-0863">Zinc-finger</keyword>
<evidence type="ECO:0000256" key="3">
    <source>
        <dbReference type="ARBA" id="ARBA00022679"/>
    </source>
</evidence>
<dbReference type="InterPro" id="IPR013083">
    <property type="entry name" value="Znf_RING/FYVE/PHD"/>
</dbReference>
<dbReference type="GO" id="GO:0061630">
    <property type="term" value="F:ubiquitin protein ligase activity"/>
    <property type="evidence" value="ECO:0007669"/>
    <property type="project" value="UniProtKB-EC"/>
</dbReference>
<proteinExistence type="predicted"/>
<dbReference type="OrthoDB" id="8062037at2759"/>
<dbReference type="SUPFAM" id="SSF57850">
    <property type="entry name" value="RING/U-box"/>
    <property type="match status" value="1"/>
</dbReference>
<evidence type="ECO:0000256" key="7">
    <source>
        <dbReference type="ARBA" id="ARBA00022833"/>
    </source>
</evidence>
<accession>A0A803QD65</accession>
<keyword evidence="4" id="KW-0479">Metal-binding</keyword>
<dbReference type="PROSITE" id="PS50089">
    <property type="entry name" value="ZF_RING_2"/>
    <property type="match status" value="1"/>
</dbReference>
<feature type="domain" description="RING-type" evidence="10">
    <location>
        <begin position="478"/>
        <end position="519"/>
    </location>
</feature>
<evidence type="ECO:0000256" key="4">
    <source>
        <dbReference type="ARBA" id="ARBA00022723"/>
    </source>
</evidence>
<evidence type="ECO:0000313" key="11">
    <source>
        <dbReference type="EnsemblPlants" id="cds.evm.model.09.104"/>
    </source>
</evidence>
<keyword evidence="3" id="KW-0808">Transferase</keyword>
<dbReference type="InterPro" id="IPR001841">
    <property type="entry name" value="Znf_RING"/>
</dbReference>
<reference evidence="11" key="1">
    <citation type="submission" date="2018-11" db="EMBL/GenBank/DDBJ databases">
        <authorList>
            <person name="Grassa J C."/>
        </authorList>
    </citation>
    <scope>NUCLEOTIDE SEQUENCE [LARGE SCALE GENOMIC DNA]</scope>
</reference>
<evidence type="ECO:0000256" key="6">
    <source>
        <dbReference type="ARBA" id="ARBA00022786"/>
    </source>
</evidence>
<comment type="catalytic activity">
    <reaction evidence="1">
        <text>S-ubiquitinyl-[E2 ubiquitin-conjugating enzyme]-L-cysteine + [acceptor protein]-L-lysine = [E2 ubiquitin-conjugating enzyme]-L-cysteine + N(6)-ubiquitinyl-[acceptor protein]-L-lysine.</text>
        <dbReference type="EC" id="2.3.2.27"/>
    </reaction>
</comment>
<reference evidence="11" key="2">
    <citation type="submission" date="2021-03" db="UniProtKB">
        <authorList>
            <consortium name="EnsemblPlants"/>
        </authorList>
    </citation>
    <scope>IDENTIFICATION</scope>
</reference>
<dbReference type="Proteomes" id="UP000596661">
    <property type="component" value="Chromosome 9"/>
</dbReference>
<evidence type="ECO:0000256" key="2">
    <source>
        <dbReference type="ARBA" id="ARBA00012483"/>
    </source>
</evidence>
<evidence type="ECO:0000256" key="5">
    <source>
        <dbReference type="ARBA" id="ARBA00022771"/>
    </source>
</evidence>
<dbReference type="GO" id="GO:0005634">
    <property type="term" value="C:nucleus"/>
    <property type="evidence" value="ECO:0007669"/>
    <property type="project" value="TreeGrafter"/>
</dbReference>
<keyword evidence="12" id="KW-1185">Reference proteome</keyword>
<evidence type="ECO:0000256" key="8">
    <source>
        <dbReference type="PROSITE-ProRule" id="PRU00175"/>
    </source>
</evidence>
<feature type="compositionally biased region" description="Polar residues" evidence="9">
    <location>
        <begin position="305"/>
        <end position="317"/>
    </location>
</feature>
<dbReference type="Gene3D" id="3.30.40.10">
    <property type="entry name" value="Zinc/RING finger domain, C3HC4 (zinc finger)"/>
    <property type="match status" value="1"/>
</dbReference>
<dbReference type="GO" id="GO:0008270">
    <property type="term" value="F:zinc ion binding"/>
    <property type="evidence" value="ECO:0007669"/>
    <property type="project" value="UniProtKB-KW"/>
</dbReference>
<feature type="compositionally biased region" description="Polar residues" evidence="9">
    <location>
        <begin position="336"/>
        <end position="359"/>
    </location>
</feature>
<dbReference type="Pfam" id="PF13639">
    <property type="entry name" value="zf-RING_2"/>
    <property type="match status" value="1"/>
</dbReference>
<protein>
    <recommendedName>
        <fullName evidence="2">RING-type E3 ubiquitin transferase</fullName>
        <ecNumber evidence="2">2.3.2.27</ecNumber>
    </recommendedName>
</protein>
<dbReference type="OMA" id="FRIYRPH"/>
<dbReference type="PANTHER" id="PTHR22937:SF222">
    <property type="entry name" value="RING-TYPE E3 UBIQUITIN TRANSFERASE"/>
    <property type="match status" value="1"/>
</dbReference>
<organism evidence="11 12">
    <name type="scientific">Cannabis sativa</name>
    <name type="common">Hemp</name>
    <name type="synonym">Marijuana</name>
    <dbReference type="NCBI Taxonomy" id="3483"/>
    <lineage>
        <taxon>Eukaryota</taxon>
        <taxon>Viridiplantae</taxon>
        <taxon>Streptophyta</taxon>
        <taxon>Embryophyta</taxon>
        <taxon>Tracheophyta</taxon>
        <taxon>Spermatophyta</taxon>
        <taxon>Magnoliopsida</taxon>
        <taxon>eudicotyledons</taxon>
        <taxon>Gunneridae</taxon>
        <taxon>Pentapetalae</taxon>
        <taxon>rosids</taxon>
        <taxon>fabids</taxon>
        <taxon>Rosales</taxon>
        <taxon>Cannabaceae</taxon>
        <taxon>Cannabis</taxon>
    </lineage>
</organism>
<dbReference type="FunFam" id="3.30.40.10:FF:000615">
    <property type="entry name" value="E3 ubiquitin ligase BIG BROTHER"/>
    <property type="match status" value="1"/>
</dbReference>